<dbReference type="Gene3D" id="3.20.10.10">
    <property type="entry name" value="D-amino Acid Aminotransferase, subunit A, domain 2"/>
    <property type="match status" value="1"/>
</dbReference>
<dbReference type="InterPro" id="IPR036038">
    <property type="entry name" value="Aminotransferase-like"/>
</dbReference>
<organism evidence="1">
    <name type="scientific">gut metagenome</name>
    <dbReference type="NCBI Taxonomy" id="749906"/>
    <lineage>
        <taxon>unclassified sequences</taxon>
        <taxon>metagenomes</taxon>
        <taxon>organismal metagenomes</taxon>
    </lineage>
</organism>
<dbReference type="GO" id="GO:0008483">
    <property type="term" value="F:transaminase activity"/>
    <property type="evidence" value="ECO:0007669"/>
    <property type="project" value="UniProtKB-KW"/>
</dbReference>
<name>J9G8Y9_9ZZZZ</name>
<gene>
    <name evidence="1" type="ORF">EVA_13660</name>
</gene>
<dbReference type="Pfam" id="PF01063">
    <property type="entry name" value="Aminotran_4"/>
    <property type="match status" value="1"/>
</dbReference>
<protein>
    <submittedName>
        <fullName evidence="1">Aminotransferase, class IV</fullName>
    </submittedName>
</protein>
<sequence>MEGGRIHYLDYHQQRVDRVASLSLHEVCASLVLPPEGCYKLRLTYSPSAVLDVSLTLYVPRRVTTLRLVVDDTIEYATKRADRSALNRLHDLRGDCDDVLIVRNGFLTDTSYCNLLLGDGSEWVTPDTPLLPGTCRARLIAEGLVRPLSLRPADLSRYPYFLLVNALLDFNPDRKQRIEGIIGEWS</sequence>
<evidence type="ECO:0000313" key="1">
    <source>
        <dbReference type="EMBL" id="EJW98232.1"/>
    </source>
</evidence>
<comment type="caution">
    <text evidence="1">The sequence shown here is derived from an EMBL/GenBank/DDBJ whole genome shotgun (WGS) entry which is preliminary data.</text>
</comment>
<dbReference type="InterPro" id="IPR001544">
    <property type="entry name" value="Aminotrans_IV"/>
</dbReference>
<dbReference type="EMBL" id="AMCI01004366">
    <property type="protein sequence ID" value="EJW98232.1"/>
    <property type="molecule type" value="Genomic_DNA"/>
</dbReference>
<keyword evidence="1" id="KW-0032">Aminotransferase</keyword>
<proteinExistence type="predicted"/>
<reference evidence="1" key="1">
    <citation type="journal article" date="2012" name="PLoS ONE">
        <title>Gene sets for utilization of primary and secondary nutrition supplies in the distal gut of endangered iberian lynx.</title>
        <authorList>
            <person name="Alcaide M."/>
            <person name="Messina E."/>
            <person name="Richter M."/>
            <person name="Bargiela R."/>
            <person name="Peplies J."/>
            <person name="Huws S.A."/>
            <person name="Newbold C.J."/>
            <person name="Golyshin P.N."/>
            <person name="Simon M.A."/>
            <person name="Lopez G."/>
            <person name="Yakimov M.M."/>
            <person name="Ferrer M."/>
        </authorList>
    </citation>
    <scope>NUCLEOTIDE SEQUENCE</scope>
</reference>
<dbReference type="AlphaFoldDB" id="J9G8Y9"/>
<dbReference type="InterPro" id="IPR043132">
    <property type="entry name" value="BCAT-like_C"/>
</dbReference>
<keyword evidence="1" id="KW-0808">Transferase</keyword>
<accession>J9G8Y9</accession>
<dbReference type="SUPFAM" id="SSF56752">
    <property type="entry name" value="D-aminoacid aminotransferase-like PLP-dependent enzymes"/>
    <property type="match status" value="1"/>
</dbReference>